<keyword evidence="4" id="KW-0539">Nucleus</keyword>
<dbReference type="AlphaFoldDB" id="A0A8J8NEL5"/>
<dbReference type="SMART" id="SM00512">
    <property type="entry name" value="Skp1"/>
    <property type="match status" value="1"/>
</dbReference>
<comment type="similarity">
    <text evidence="2">Belongs to the SKP1 family.</text>
</comment>
<evidence type="ECO:0000313" key="7">
    <source>
        <dbReference type="Proteomes" id="UP000785679"/>
    </source>
</evidence>
<evidence type="ECO:0000256" key="4">
    <source>
        <dbReference type="ARBA" id="ARBA00023242"/>
    </source>
</evidence>
<dbReference type="Proteomes" id="UP000785679">
    <property type="component" value="Unassembled WGS sequence"/>
</dbReference>
<dbReference type="InterPro" id="IPR001232">
    <property type="entry name" value="SKP1-like"/>
</dbReference>
<comment type="subcellular location">
    <subcellularLocation>
        <location evidence="1">Nucleus</location>
    </subcellularLocation>
</comment>
<evidence type="ECO:0000256" key="1">
    <source>
        <dbReference type="ARBA" id="ARBA00004123"/>
    </source>
</evidence>
<proteinExistence type="inferred from homology"/>
<name>A0A8J8NEL5_HALGN</name>
<dbReference type="PROSITE" id="PS50097">
    <property type="entry name" value="BTB"/>
    <property type="match status" value="1"/>
</dbReference>
<dbReference type="Pfam" id="PF03931">
    <property type="entry name" value="Skp1_POZ"/>
    <property type="match status" value="1"/>
</dbReference>
<dbReference type="GO" id="GO:0006511">
    <property type="term" value="P:ubiquitin-dependent protein catabolic process"/>
    <property type="evidence" value="ECO:0007669"/>
    <property type="project" value="InterPro"/>
</dbReference>
<evidence type="ECO:0000256" key="2">
    <source>
        <dbReference type="ARBA" id="ARBA00009993"/>
    </source>
</evidence>
<evidence type="ECO:0000259" key="5">
    <source>
        <dbReference type="PROSITE" id="PS50097"/>
    </source>
</evidence>
<dbReference type="InterPro" id="IPR011333">
    <property type="entry name" value="SKP1/BTB/POZ_sf"/>
</dbReference>
<dbReference type="PANTHER" id="PTHR20648">
    <property type="entry name" value="ELONGIN-C"/>
    <property type="match status" value="1"/>
</dbReference>
<sequence length="112" mass="12745">MMDGLTDSGAKKPSIVQSAEVIKVTSNDGKSFYVNKDVLCISKRFQIMLSSGMQEQEQKVINLDLKTSVVETCLKYLHYKLIYRKVSFQRPPFHINPEDALEVLKAAIYLQC</sequence>
<comment type="caution">
    <text evidence="6">The sequence shown here is derived from an EMBL/GenBank/DDBJ whole genome shotgun (WGS) entry which is preliminary data.</text>
</comment>
<evidence type="ECO:0000256" key="3">
    <source>
        <dbReference type="ARBA" id="ARBA00021347"/>
    </source>
</evidence>
<organism evidence="6 7">
    <name type="scientific">Halteria grandinella</name>
    <dbReference type="NCBI Taxonomy" id="5974"/>
    <lineage>
        <taxon>Eukaryota</taxon>
        <taxon>Sar</taxon>
        <taxon>Alveolata</taxon>
        <taxon>Ciliophora</taxon>
        <taxon>Intramacronucleata</taxon>
        <taxon>Spirotrichea</taxon>
        <taxon>Stichotrichia</taxon>
        <taxon>Sporadotrichida</taxon>
        <taxon>Halteriidae</taxon>
        <taxon>Halteria</taxon>
    </lineage>
</organism>
<dbReference type="GO" id="GO:0005634">
    <property type="term" value="C:nucleus"/>
    <property type="evidence" value="ECO:0007669"/>
    <property type="project" value="UniProtKB-SubCell"/>
</dbReference>
<gene>
    <name evidence="6" type="ORF">FGO68_gene15968</name>
</gene>
<dbReference type="InterPro" id="IPR016073">
    <property type="entry name" value="Skp1_comp_POZ"/>
</dbReference>
<dbReference type="InterPro" id="IPR039948">
    <property type="entry name" value="ELC1"/>
</dbReference>
<dbReference type="EMBL" id="RRYP01018499">
    <property type="protein sequence ID" value="TNV73613.1"/>
    <property type="molecule type" value="Genomic_DNA"/>
</dbReference>
<reference evidence="6" key="1">
    <citation type="submission" date="2019-06" db="EMBL/GenBank/DDBJ databases">
        <authorList>
            <person name="Zheng W."/>
        </authorList>
    </citation>
    <scope>NUCLEOTIDE SEQUENCE</scope>
    <source>
        <strain evidence="6">QDHG01</strain>
    </source>
</reference>
<dbReference type="Gene3D" id="3.30.710.10">
    <property type="entry name" value="Potassium Channel Kv1.1, Chain A"/>
    <property type="match status" value="1"/>
</dbReference>
<evidence type="ECO:0000313" key="6">
    <source>
        <dbReference type="EMBL" id="TNV73613.1"/>
    </source>
</evidence>
<dbReference type="SUPFAM" id="SSF54695">
    <property type="entry name" value="POZ domain"/>
    <property type="match status" value="1"/>
</dbReference>
<protein>
    <recommendedName>
        <fullName evidence="3">Elongin-C</fullName>
    </recommendedName>
</protein>
<keyword evidence="7" id="KW-1185">Reference proteome</keyword>
<dbReference type="InterPro" id="IPR000210">
    <property type="entry name" value="BTB/POZ_dom"/>
</dbReference>
<feature type="domain" description="BTB" evidence="5">
    <location>
        <begin position="19"/>
        <end position="78"/>
    </location>
</feature>
<accession>A0A8J8NEL5</accession>
<dbReference type="OrthoDB" id="199596at2759"/>
<dbReference type="FunFam" id="3.30.710.10:FF:000035">
    <property type="entry name" value="Elongin C transcription elongation factor"/>
    <property type="match status" value="1"/>
</dbReference>